<feature type="chain" id="PRO_5045247319" description="FAD-binding PCMH-type domain-containing protein" evidence="9">
    <location>
        <begin position="35"/>
        <end position="538"/>
    </location>
</feature>
<keyword evidence="8" id="KW-0325">Glycoprotein</keyword>
<feature type="signal peptide" evidence="9">
    <location>
        <begin position="1"/>
        <end position="34"/>
    </location>
</feature>
<proteinExistence type="inferred from homology"/>
<dbReference type="InterPro" id="IPR016166">
    <property type="entry name" value="FAD-bd_PCMH"/>
</dbReference>
<comment type="pathway">
    <text evidence="2">Alkaloid biosynthesis.</text>
</comment>
<comment type="similarity">
    <text evidence="3">Belongs to the oxygen-dependent FAD-linked oxidoreductase family.</text>
</comment>
<dbReference type="PANTHER" id="PTHR32448">
    <property type="entry name" value="OS08G0158400 PROTEIN"/>
    <property type="match status" value="1"/>
</dbReference>
<dbReference type="Gene3D" id="3.40.462.20">
    <property type="match status" value="1"/>
</dbReference>
<dbReference type="Proteomes" id="UP001291926">
    <property type="component" value="Unassembled WGS sequence"/>
</dbReference>
<accession>A0ABR0DFS5</accession>
<name>A0ABR0DFS5_9LAMI</name>
<keyword evidence="4" id="KW-0017">Alkaloid metabolism</keyword>
<organism evidence="11 12">
    <name type="scientific">Penstemon davidsonii</name>
    <dbReference type="NCBI Taxonomy" id="160366"/>
    <lineage>
        <taxon>Eukaryota</taxon>
        <taxon>Viridiplantae</taxon>
        <taxon>Streptophyta</taxon>
        <taxon>Embryophyta</taxon>
        <taxon>Tracheophyta</taxon>
        <taxon>Spermatophyta</taxon>
        <taxon>Magnoliopsida</taxon>
        <taxon>eudicotyledons</taxon>
        <taxon>Gunneridae</taxon>
        <taxon>Pentapetalae</taxon>
        <taxon>asterids</taxon>
        <taxon>lamiids</taxon>
        <taxon>Lamiales</taxon>
        <taxon>Plantaginaceae</taxon>
        <taxon>Cheloneae</taxon>
        <taxon>Penstemon</taxon>
    </lineage>
</organism>
<feature type="domain" description="FAD-binding PCMH-type" evidence="10">
    <location>
        <begin position="83"/>
        <end position="257"/>
    </location>
</feature>
<keyword evidence="12" id="KW-1185">Reference proteome</keyword>
<sequence length="538" mass="60912">MKNSYHSNTHQYIAFTMLKFFLLLLCCLNSFSFAATKKSFLQCLSTCKNANNKLANITYTPKSTNYTIVLQDYIRNSRFNTSKLRKPIVIVTPLEESQVQETVKCAKKVGLQLKIRSGGHDFEGLSYKSKTPFAILDMFNLRSVEINISAETAWVQAGATLGELYYKIWKKSKVHAFPAGVCTTLGVGGHFSGGGYGNMLRKYGVSIDNVVDARIVDAKGRILDRKGMGEDLFWAIRGGGGASFGVILAYKIKLVPVPPVVTVFNVPKTLEENATDIVHQWQYIADKVDNDLFLRVFLQPVPGRSNGSTTVKASFIALFLGDANKLVSILKEKFPELGLEKKDCREMSWIKSTLFWAFFHDDFPETALLDRKTVANSFKMKSDYVKTPIPKDGLQGVFKKMIKAGNIWMMFNPYGGKMSEIPESETAFPHRAGNIYKIQYLQYWGHGGAALDKKNIHLLRNLYKYMTPLVSKNPREAFQNYRDIDIGCTKYGYNAYNQAKVYGVKYFKNNFDRLVKVKTEFDPENFFRNEQSIPPLAK</sequence>
<dbReference type="EMBL" id="JAYDYQ010001088">
    <property type="protein sequence ID" value="KAK4488089.1"/>
    <property type="molecule type" value="Genomic_DNA"/>
</dbReference>
<dbReference type="InterPro" id="IPR036318">
    <property type="entry name" value="FAD-bd_PCMH-like_sf"/>
</dbReference>
<reference evidence="11 12" key="1">
    <citation type="journal article" date="2023" name="bioRxiv">
        <title>Genome report: Whole genome sequence and annotation of Penstemon davidsonii.</title>
        <authorList>
            <person name="Ostevik K.L."/>
            <person name="Alabady M."/>
            <person name="Zhang M."/>
            <person name="Rausher M.D."/>
        </authorList>
    </citation>
    <scope>NUCLEOTIDE SEQUENCE [LARGE SCALE GENOMIC DNA]</scope>
    <source>
        <strain evidence="11">DNT005</strain>
        <tissue evidence="11">Whole leaf</tissue>
    </source>
</reference>
<keyword evidence="6 9" id="KW-0732">Signal</keyword>
<dbReference type="Gene3D" id="3.30.465.10">
    <property type="match status" value="1"/>
</dbReference>
<evidence type="ECO:0000259" key="10">
    <source>
        <dbReference type="PROSITE" id="PS51387"/>
    </source>
</evidence>
<evidence type="ECO:0000256" key="6">
    <source>
        <dbReference type="ARBA" id="ARBA00022729"/>
    </source>
</evidence>
<dbReference type="InterPro" id="IPR016167">
    <property type="entry name" value="FAD-bd_PCMH_sub1"/>
</dbReference>
<evidence type="ECO:0000256" key="9">
    <source>
        <dbReference type="SAM" id="SignalP"/>
    </source>
</evidence>
<comment type="cofactor">
    <cofactor evidence="1">
        <name>FAD</name>
        <dbReference type="ChEBI" id="CHEBI:57692"/>
    </cofactor>
</comment>
<dbReference type="Gene3D" id="3.30.43.10">
    <property type="entry name" value="Uridine Diphospho-n-acetylenolpyruvylglucosamine Reductase, domain 2"/>
    <property type="match status" value="1"/>
</dbReference>
<evidence type="ECO:0000256" key="3">
    <source>
        <dbReference type="ARBA" id="ARBA00005466"/>
    </source>
</evidence>
<dbReference type="PROSITE" id="PS51387">
    <property type="entry name" value="FAD_PCMH"/>
    <property type="match status" value="1"/>
</dbReference>
<evidence type="ECO:0000313" key="12">
    <source>
        <dbReference type="Proteomes" id="UP001291926"/>
    </source>
</evidence>
<dbReference type="InterPro" id="IPR006094">
    <property type="entry name" value="Oxid_FAD_bind_N"/>
</dbReference>
<evidence type="ECO:0000313" key="11">
    <source>
        <dbReference type="EMBL" id="KAK4488089.1"/>
    </source>
</evidence>
<keyword evidence="7" id="KW-0274">FAD</keyword>
<evidence type="ECO:0000256" key="5">
    <source>
        <dbReference type="ARBA" id="ARBA00022630"/>
    </source>
</evidence>
<evidence type="ECO:0000256" key="8">
    <source>
        <dbReference type="ARBA" id="ARBA00023180"/>
    </source>
</evidence>
<evidence type="ECO:0000256" key="7">
    <source>
        <dbReference type="ARBA" id="ARBA00022827"/>
    </source>
</evidence>
<evidence type="ECO:0000256" key="2">
    <source>
        <dbReference type="ARBA" id="ARBA00004913"/>
    </source>
</evidence>
<dbReference type="InterPro" id="IPR016169">
    <property type="entry name" value="FAD-bd_PCMH_sub2"/>
</dbReference>
<keyword evidence="5" id="KW-0285">Flavoprotein</keyword>
<dbReference type="Pfam" id="PF08031">
    <property type="entry name" value="BBE"/>
    <property type="match status" value="1"/>
</dbReference>
<evidence type="ECO:0000256" key="1">
    <source>
        <dbReference type="ARBA" id="ARBA00001974"/>
    </source>
</evidence>
<comment type="caution">
    <text evidence="11">The sequence shown here is derived from an EMBL/GenBank/DDBJ whole genome shotgun (WGS) entry which is preliminary data.</text>
</comment>
<dbReference type="SUPFAM" id="SSF56176">
    <property type="entry name" value="FAD-binding/transporter-associated domain-like"/>
    <property type="match status" value="1"/>
</dbReference>
<evidence type="ECO:0000256" key="4">
    <source>
        <dbReference type="ARBA" id="ARBA00022589"/>
    </source>
</evidence>
<protein>
    <recommendedName>
        <fullName evidence="10">FAD-binding PCMH-type domain-containing protein</fullName>
    </recommendedName>
</protein>
<dbReference type="Pfam" id="PF01565">
    <property type="entry name" value="FAD_binding_4"/>
    <property type="match status" value="1"/>
</dbReference>
<dbReference type="InterPro" id="IPR012951">
    <property type="entry name" value="BBE"/>
</dbReference>
<gene>
    <name evidence="11" type="ORF">RD792_003831</name>
</gene>